<name>A0A061B0X1_CYBFA</name>
<evidence type="ECO:0000256" key="2">
    <source>
        <dbReference type="SAM" id="Phobius"/>
    </source>
</evidence>
<keyword evidence="2" id="KW-0812">Transmembrane</keyword>
<reference evidence="3" key="1">
    <citation type="journal article" date="2014" name="Genome Announc.">
        <title>Genome sequence of the yeast Cyberlindnera fabianii (Hansenula fabianii).</title>
        <authorList>
            <person name="Freel K.C."/>
            <person name="Sarilar V."/>
            <person name="Neuveglise C."/>
            <person name="Devillers H."/>
            <person name="Friedrich A."/>
            <person name="Schacherer J."/>
        </authorList>
    </citation>
    <scope>NUCLEOTIDE SEQUENCE</scope>
    <source>
        <strain evidence="3">YJS4271</strain>
    </source>
</reference>
<sequence>MALFSISKVCSAISSSISSATSTEEGTISQHHITKRTVYHYPQRKGDFDSPSSPSVSSIHTSSSSPSSSASRNQSTSSLKGGKIAGIVIAVVISVTIIAIIGIFLYRRHQRQKVIDDEKSVTPASDNEVVVDDTHVDADNVPEGSPDGSVSATRTTQVYRSRSASGSVDAPSVTDDSPQPSERTKMEFEHLPVYSKKAPKLSKIVAPPVPKYTSEPAPSHTRDPSDGYGSV</sequence>
<keyword evidence="2" id="KW-1133">Transmembrane helix</keyword>
<feature type="compositionally biased region" description="Polar residues" evidence="1">
    <location>
        <begin position="148"/>
        <end position="166"/>
    </location>
</feature>
<evidence type="ECO:0000313" key="3">
    <source>
        <dbReference type="EMBL" id="CDR43451.1"/>
    </source>
</evidence>
<feature type="region of interest" description="Disordered" evidence="1">
    <location>
        <begin position="42"/>
        <end position="78"/>
    </location>
</feature>
<dbReference type="VEuPathDB" id="FungiDB:BON22_5396"/>
<evidence type="ECO:0000256" key="1">
    <source>
        <dbReference type="SAM" id="MobiDB-lite"/>
    </source>
</evidence>
<organism evidence="3">
    <name type="scientific">Cyberlindnera fabianii</name>
    <name type="common">Yeast</name>
    <name type="synonym">Hansenula fabianii</name>
    <dbReference type="NCBI Taxonomy" id="36022"/>
    <lineage>
        <taxon>Eukaryota</taxon>
        <taxon>Fungi</taxon>
        <taxon>Dikarya</taxon>
        <taxon>Ascomycota</taxon>
        <taxon>Saccharomycotina</taxon>
        <taxon>Saccharomycetes</taxon>
        <taxon>Phaffomycetales</taxon>
        <taxon>Phaffomycetaceae</taxon>
        <taxon>Cyberlindnera</taxon>
    </lineage>
</organism>
<feature type="compositionally biased region" description="Low complexity" evidence="1">
    <location>
        <begin position="50"/>
        <end position="78"/>
    </location>
</feature>
<dbReference type="AlphaFoldDB" id="A0A061B0X1"/>
<feature type="region of interest" description="Disordered" evidence="1">
    <location>
        <begin position="114"/>
        <end position="231"/>
    </location>
</feature>
<accession>A0A061B0X1</accession>
<feature type="transmembrane region" description="Helical" evidence="2">
    <location>
        <begin position="84"/>
        <end position="106"/>
    </location>
</feature>
<protein>
    <submittedName>
        <fullName evidence="3">CYFA0S12e00668g1_1</fullName>
    </submittedName>
</protein>
<dbReference type="EMBL" id="LK052897">
    <property type="protein sequence ID" value="CDR43451.1"/>
    <property type="molecule type" value="Genomic_DNA"/>
</dbReference>
<gene>
    <name evidence="3" type="ORF">CYFA0S_12e00668g</name>
</gene>
<dbReference type="CDD" id="cd12087">
    <property type="entry name" value="TM_EGFR-like"/>
    <property type="match status" value="1"/>
</dbReference>
<proteinExistence type="predicted"/>
<keyword evidence="2" id="KW-0472">Membrane</keyword>